<organism evidence="1 2">
    <name type="scientific">Dekkera bruxellensis</name>
    <name type="common">Brettanomyces custersii</name>
    <dbReference type="NCBI Taxonomy" id="5007"/>
    <lineage>
        <taxon>Eukaryota</taxon>
        <taxon>Fungi</taxon>
        <taxon>Dikarya</taxon>
        <taxon>Ascomycota</taxon>
        <taxon>Saccharomycotina</taxon>
        <taxon>Pichiomycetes</taxon>
        <taxon>Pichiales</taxon>
        <taxon>Pichiaceae</taxon>
        <taxon>Brettanomyces</taxon>
    </lineage>
</organism>
<keyword evidence="2" id="KW-1185">Reference proteome</keyword>
<protein>
    <submittedName>
        <fullName evidence="1">DEBR0S3_02674g1_1</fullName>
    </submittedName>
</protein>
<gene>
    <name evidence="1" type="ORF">DEBR0S3_02674G</name>
</gene>
<reference evidence="1 2" key="1">
    <citation type="submission" date="2019-07" db="EMBL/GenBank/DDBJ databases">
        <authorList>
            <person name="Friedrich A."/>
            <person name="Schacherer J."/>
        </authorList>
    </citation>
    <scope>NUCLEOTIDE SEQUENCE [LARGE SCALE GENOMIC DNA]</scope>
</reference>
<evidence type="ECO:0000313" key="1">
    <source>
        <dbReference type="EMBL" id="VUG18117.1"/>
    </source>
</evidence>
<dbReference type="EMBL" id="CABFWN010000003">
    <property type="protein sequence ID" value="VUG18117.1"/>
    <property type="molecule type" value="Genomic_DNA"/>
</dbReference>
<dbReference type="AlphaFoldDB" id="A0A7D9CXC0"/>
<dbReference type="Proteomes" id="UP000478008">
    <property type="component" value="Unassembled WGS sequence"/>
</dbReference>
<proteinExistence type="predicted"/>
<evidence type="ECO:0000313" key="2">
    <source>
        <dbReference type="Proteomes" id="UP000478008"/>
    </source>
</evidence>
<sequence>MICGSDYIIRSFYRSLVREICKCPLDKVTKQRLHHNVHKRFSHKFKMLGSDKSALHIQLEEGKCLLNKLKSVTNSRNPDAIKSLLKLSYISSPSLKARCPRWLSDFLLCKSIGKRKKEVMLQNYGGILKFKHVMDKFSLDAGMKKTYYDSFAKKMADSTPTSQPIELIFNNVKHPLQTESIQGEITDDVRLLAKFRNEFDKRMETKLKIPSLTISLLPTRFGEPLPKVRLVNIMMSRLINIQRFFLHYCPISIRDMTYLDNLNDNGFFDFHQDLLRGYKLFTGRLLCCYG</sequence>
<name>A0A7D9CXC0_DEKBR</name>
<accession>A0A7D9CXC0</accession>